<comment type="catalytic activity">
    <reaction evidence="13">
        <text>(3R)-hydroxyhexadecanoyl-CoA = (2E)-hexadecenoyl-CoA + H2O</text>
        <dbReference type="Rhea" id="RHEA:39159"/>
        <dbReference type="ChEBI" id="CHEBI:15377"/>
        <dbReference type="ChEBI" id="CHEBI:61526"/>
        <dbReference type="ChEBI" id="CHEBI:74278"/>
    </reaction>
    <physiologicalReaction direction="left-to-right" evidence="13">
        <dbReference type="Rhea" id="RHEA:39160"/>
    </physiologicalReaction>
</comment>
<dbReference type="GO" id="GO:0102158">
    <property type="term" value="F:very-long-chain (3R)-3-hydroxyacyl-CoA dehydratase activity"/>
    <property type="evidence" value="ECO:0007669"/>
    <property type="project" value="UniProtKB-EC"/>
</dbReference>
<dbReference type="GO" id="GO:0005789">
    <property type="term" value="C:endoplasmic reticulum membrane"/>
    <property type="evidence" value="ECO:0007669"/>
    <property type="project" value="UniProtKB-SubCell"/>
</dbReference>
<organism evidence="16 17">
    <name type="scientific">Tetraodon nigroviridis</name>
    <name type="common">Spotted green pufferfish</name>
    <name type="synonym">Chelonodon nigroviridis</name>
    <dbReference type="NCBI Taxonomy" id="99883"/>
    <lineage>
        <taxon>Eukaryota</taxon>
        <taxon>Metazoa</taxon>
        <taxon>Chordata</taxon>
        <taxon>Craniata</taxon>
        <taxon>Vertebrata</taxon>
        <taxon>Euteleostomi</taxon>
        <taxon>Actinopterygii</taxon>
        <taxon>Neopterygii</taxon>
        <taxon>Teleostei</taxon>
        <taxon>Neoteleostei</taxon>
        <taxon>Acanthomorphata</taxon>
        <taxon>Eupercaria</taxon>
        <taxon>Tetraodontiformes</taxon>
        <taxon>Tetradontoidea</taxon>
        <taxon>Tetraodontidae</taxon>
        <taxon>Tetraodon</taxon>
    </lineage>
</organism>
<comment type="similarity">
    <text evidence="3 15">Belongs to the very long-chain fatty acids dehydratase HACD family.</text>
</comment>
<evidence type="ECO:0000256" key="6">
    <source>
        <dbReference type="ARBA" id="ARBA00022692"/>
    </source>
</evidence>
<keyword evidence="7 15" id="KW-0276">Fatty acid metabolism</keyword>
<dbReference type="GeneTree" id="ENSGT00530000062962"/>
<reference evidence="16" key="3">
    <citation type="submission" date="2025-09" db="UniProtKB">
        <authorList>
            <consortium name="Ensembl"/>
        </authorList>
    </citation>
    <scope>IDENTIFICATION</scope>
</reference>
<reference evidence="17" key="1">
    <citation type="journal article" date="2004" name="Nature">
        <title>Genome duplication in the teleost fish Tetraodon nigroviridis reveals the early vertebrate proto-karyotype.</title>
        <authorList>
            <person name="Jaillon O."/>
            <person name="Aury J.-M."/>
            <person name="Brunet F."/>
            <person name="Petit J.-L."/>
            <person name="Stange-Thomann N."/>
            <person name="Mauceli E."/>
            <person name="Bouneau L."/>
            <person name="Fischer C."/>
            <person name="Ozouf-Costaz C."/>
            <person name="Bernot A."/>
            <person name="Nicaud S."/>
            <person name="Jaffe D."/>
            <person name="Fisher S."/>
            <person name="Lutfalla G."/>
            <person name="Dossat C."/>
            <person name="Segurens B."/>
            <person name="Dasilva C."/>
            <person name="Salanoubat M."/>
            <person name="Levy M."/>
            <person name="Boudet N."/>
            <person name="Castellano S."/>
            <person name="Anthouard V."/>
            <person name="Jubin C."/>
            <person name="Castelli V."/>
            <person name="Katinka M."/>
            <person name="Vacherie B."/>
            <person name="Biemont C."/>
            <person name="Skalli Z."/>
            <person name="Cattolico L."/>
            <person name="Poulain J."/>
            <person name="De Berardinis V."/>
            <person name="Cruaud C."/>
            <person name="Duprat S."/>
            <person name="Brottier P."/>
            <person name="Coutanceau J.-P."/>
            <person name="Gouzy J."/>
            <person name="Parra G."/>
            <person name="Lardier G."/>
            <person name="Chapple C."/>
            <person name="McKernan K.J."/>
            <person name="McEwan P."/>
            <person name="Bosak S."/>
            <person name="Kellis M."/>
            <person name="Volff J.-N."/>
            <person name="Guigo R."/>
            <person name="Zody M.C."/>
            <person name="Mesirov J."/>
            <person name="Lindblad-Toh K."/>
            <person name="Birren B."/>
            <person name="Nusbaum C."/>
            <person name="Kahn D."/>
            <person name="Robinson-Rechavi M."/>
            <person name="Laudet V."/>
            <person name="Schachter V."/>
            <person name="Quetier F."/>
            <person name="Saurin W."/>
            <person name="Scarpelli C."/>
            <person name="Wincker P."/>
            <person name="Lander E.S."/>
            <person name="Weissenbach J."/>
            <person name="Roest Crollius H."/>
        </authorList>
    </citation>
    <scope>NUCLEOTIDE SEQUENCE [LARGE SCALE GENOMIC DNA]</scope>
</reference>
<feature type="transmembrane region" description="Helical" evidence="15">
    <location>
        <begin position="185"/>
        <end position="205"/>
    </location>
</feature>
<evidence type="ECO:0000256" key="13">
    <source>
        <dbReference type="ARBA" id="ARBA00023688"/>
    </source>
</evidence>
<accession>H3BZR9</accession>
<evidence type="ECO:0000256" key="12">
    <source>
        <dbReference type="ARBA" id="ARBA00023239"/>
    </source>
</evidence>
<dbReference type="InterPro" id="IPR007482">
    <property type="entry name" value="Tyr_Pase-like_PTPLA"/>
</dbReference>
<dbReference type="HOGENOM" id="CLU_034302_3_0_1"/>
<keyword evidence="12 15" id="KW-0456">Lyase</keyword>
<keyword evidence="10 15" id="KW-0472">Membrane</keyword>
<dbReference type="GO" id="GO:0030497">
    <property type="term" value="P:fatty acid elongation"/>
    <property type="evidence" value="ECO:0007669"/>
    <property type="project" value="TreeGrafter"/>
</dbReference>
<protein>
    <recommendedName>
        <fullName evidence="4 15">Very-long-chain (3R)-3-hydroxyacyl-CoA dehydratase</fullName>
        <ecNumber evidence="4 15">4.2.1.134</ecNumber>
    </recommendedName>
</protein>
<evidence type="ECO:0000256" key="2">
    <source>
        <dbReference type="ARBA" id="ARBA00005194"/>
    </source>
</evidence>
<dbReference type="PANTHER" id="PTHR11035:SF16">
    <property type="entry name" value="VERY-LONG-CHAIN (3R)-3-HYDROXYACYL-COA DEHYDRATASE 4"/>
    <property type="match status" value="1"/>
</dbReference>
<dbReference type="GO" id="GO:0030148">
    <property type="term" value="P:sphingolipid biosynthetic process"/>
    <property type="evidence" value="ECO:0007669"/>
    <property type="project" value="TreeGrafter"/>
</dbReference>
<evidence type="ECO:0000256" key="4">
    <source>
        <dbReference type="ARBA" id="ARBA00013122"/>
    </source>
</evidence>
<dbReference type="OMA" id="CGHTWIF"/>
<evidence type="ECO:0000256" key="11">
    <source>
        <dbReference type="ARBA" id="ARBA00023160"/>
    </source>
</evidence>
<comment type="caution">
    <text evidence="15">Lacks conserved residue(s) required for the propagation of feature annotation.</text>
</comment>
<name>H3BZR9_TETNG</name>
<keyword evidence="15" id="KW-0256">Endoplasmic reticulum</keyword>
<keyword evidence="9 15" id="KW-0443">Lipid metabolism</keyword>
<dbReference type="AlphaFoldDB" id="H3BZR9"/>
<dbReference type="PANTHER" id="PTHR11035">
    <property type="entry name" value="VERY-LONG-CHAIN (3R)-3-HYDROXYACYL-COA DEHYDRATASE"/>
    <property type="match status" value="1"/>
</dbReference>
<reference evidence="16" key="2">
    <citation type="submission" date="2025-08" db="UniProtKB">
        <authorList>
            <consortium name="Ensembl"/>
        </authorList>
    </citation>
    <scope>IDENTIFICATION</scope>
</reference>
<evidence type="ECO:0000256" key="8">
    <source>
        <dbReference type="ARBA" id="ARBA00022989"/>
    </source>
</evidence>
<evidence type="ECO:0000313" key="17">
    <source>
        <dbReference type="Proteomes" id="UP000007303"/>
    </source>
</evidence>
<comment type="function">
    <text evidence="15">Catalyzes the third of the four reactions of the long-chain fatty acids elongation cycle. This endoplasmic reticulum-bound enzymatic process, allows the addition of two carbons to the chain of long- and very long-chain fatty acids/VLCFAs per cycle. This enzyme catalyzes the dehydration of the 3-hydroxyacyl-CoA intermediate into trans-2,3-enoyl-CoA, within each cycle of fatty acid elongation. Thereby, it participates to the production of VLCFAs of different chain lengths that are involved in multiple biological processes as precursors of membrane lipids and lipid mediators.</text>
</comment>
<evidence type="ECO:0000256" key="10">
    <source>
        <dbReference type="ARBA" id="ARBA00023136"/>
    </source>
</evidence>
<keyword evidence="11 15" id="KW-0275">Fatty acid biosynthesis</keyword>
<dbReference type="InParanoid" id="H3BZR9"/>
<dbReference type="Pfam" id="PF04387">
    <property type="entry name" value="PTPLA"/>
    <property type="match status" value="1"/>
</dbReference>
<evidence type="ECO:0000256" key="15">
    <source>
        <dbReference type="RuleBase" id="RU363109"/>
    </source>
</evidence>
<comment type="catalytic activity">
    <reaction evidence="14">
        <text>a very-long-chain (3R)-3-hydroxyacyl-CoA = a very-long-chain (2E)-enoyl-CoA + H2O</text>
        <dbReference type="Rhea" id="RHEA:45812"/>
        <dbReference type="ChEBI" id="CHEBI:15377"/>
        <dbReference type="ChEBI" id="CHEBI:83728"/>
        <dbReference type="ChEBI" id="CHEBI:85440"/>
        <dbReference type="EC" id="4.2.1.134"/>
    </reaction>
    <physiologicalReaction direction="left-to-right" evidence="14">
        <dbReference type="Rhea" id="RHEA:45813"/>
    </physiologicalReaction>
</comment>
<dbReference type="EC" id="4.2.1.134" evidence="4 15"/>
<evidence type="ECO:0000256" key="3">
    <source>
        <dbReference type="ARBA" id="ARBA00007811"/>
    </source>
</evidence>
<keyword evidence="17" id="KW-1185">Reference proteome</keyword>
<keyword evidence="8 15" id="KW-1133">Transmembrane helix</keyword>
<keyword evidence="6 15" id="KW-0812">Transmembrane</keyword>
<proteinExistence type="inferred from homology"/>
<keyword evidence="5 15" id="KW-0444">Lipid biosynthesis</keyword>
<evidence type="ECO:0000313" key="16">
    <source>
        <dbReference type="Ensembl" id="ENSTNIP00000001485.1"/>
    </source>
</evidence>
<evidence type="ECO:0000256" key="1">
    <source>
        <dbReference type="ARBA" id="ARBA00004141"/>
    </source>
</evidence>
<evidence type="ECO:0000256" key="14">
    <source>
        <dbReference type="ARBA" id="ARBA00023727"/>
    </source>
</evidence>
<dbReference type="STRING" id="99883.ENSTNIP00000001485"/>
<dbReference type="UniPathway" id="UPA00094"/>
<evidence type="ECO:0000256" key="5">
    <source>
        <dbReference type="ARBA" id="ARBA00022516"/>
    </source>
</evidence>
<evidence type="ECO:0000256" key="7">
    <source>
        <dbReference type="ARBA" id="ARBA00022832"/>
    </source>
</evidence>
<evidence type="ECO:0000256" key="9">
    <source>
        <dbReference type="ARBA" id="ARBA00023098"/>
    </source>
</evidence>
<dbReference type="Proteomes" id="UP000007303">
    <property type="component" value="Unassembled WGS sequence"/>
</dbReference>
<dbReference type="GO" id="GO:0042761">
    <property type="term" value="P:very long-chain fatty acid biosynthetic process"/>
    <property type="evidence" value="ECO:0007669"/>
    <property type="project" value="TreeGrafter"/>
</dbReference>
<comment type="pathway">
    <text evidence="2 15">Lipid metabolism; fatty acid biosynthesis.</text>
</comment>
<comment type="subcellular location">
    <subcellularLocation>
        <location evidence="15">Endoplasmic reticulum membrane</location>
        <topology evidence="15">Multi-pass membrane protein</topology>
    </subcellularLocation>
    <subcellularLocation>
        <location evidence="1">Membrane</location>
        <topology evidence="1">Multi-pass membrane protein</topology>
    </subcellularLocation>
</comment>
<sequence length="219" mass="24101">VASKGLPPSPRLGLRTGYVLAYNLLQFCGHSWVLANILARALRFGSDALADTFHAVGLAASLCQLLSVLELYHIADGLEKGRLLPRFIQVAKRSCVLVLVLVLEEVQTKPVVSLLFLLWSLAELLRYPHELLSAVGMASEGASWLRYTLRIPVYVLSATVDGVSVYQALPYAQAVPLGDTRLSSLLLLCLALWPLGASVAVWQLLKEREQRLNKTKKKK</sequence>
<dbReference type="Ensembl" id="ENSTNIT00000003934.1">
    <property type="protein sequence ID" value="ENSTNIP00000001485.1"/>
    <property type="gene ID" value="ENSTNIG00000000968.1"/>
</dbReference>